<protein>
    <submittedName>
        <fullName evidence="1">Uncharacterized protein</fullName>
    </submittedName>
</protein>
<name>A0A1Q9CD75_SYMMI</name>
<accession>A0A1Q9CD75</accession>
<sequence length="131" mass="13719">MGKTCIFTFAGGPAPPRVAELGPDVRRGDKLLAEHGFVASGTPIGTDEYTQAWGTDHLDMEEALLSAFCVLALARAGSVSRLPPRSHTLTAMRVAGAIGAGYVHHRCYDCRSGEGAMAQPASEVCATDSEV</sequence>
<dbReference type="AlphaFoldDB" id="A0A1Q9CD75"/>
<comment type="caution">
    <text evidence="1">The sequence shown here is derived from an EMBL/GenBank/DDBJ whole genome shotgun (WGS) entry which is preliminary data.</text>
</comment>
<proteinExistence type="predicted"/>
<dbReference type="Proteomes" id="UP000186817">
    <property type="component" value="Unassembled WGS sequence"/>
</dbReference>
<evidence type="ECO:0000313" key="1">
    <source>
        <dbReference type="EMBL" id="OLP80787.1"/>
    </source>
</evidence>
<gene>
    <name evidence="1" type="ORF">AK812_SmicGene38755</name>
</gene>
<keyword evidence="2" id="KW-1185">Reference proteome</keyword>
<organism evidence="1 2">
    <name type="scientific">Symbiodinium microadriaticum</name>
    <name type="common">Dinoflagellate</name>
    <name type="synonym">Zooxanthella microadriatica</name>
    <dbReference type="NCBI Taxonomy" id="2951"/>
    <lineage>
        <taxon>Eukaryota</taxon>
        <taxon>Sar</taxon>
        <taxon>Alveolata</taxon>
        <taxon>Dinophyceae</taxon>
        <taxon>Suessiales</taxon>
        <taxon>Symbiodiniaceae</taxon>
        <taxon>Symbiodinium</taxon>
    </lineage>
</organism>
<dbReference type="EMBL" id="LSRX01001345">
    <property type="protein sequence ID" value="OLP80787.1"/>
    <property type="molecule type" value="Genomic_DNA"/>
</dbReference>
<evidence type="ECO:0000313" key="2">
    <source>
        <dbReference type="Proteomes" id="UP000186817"/>
    </source>
</evidence>
<reference evidence="1 2" key="1">
    <citation type="submission" date="2016-02" db="EMBL/GenBank/DDBJ databases">
        <title>Genome analysis of coral dinoflagellate symbionts highlights evolutionary adaptations to a symbiotic lifestyle.</title>
        <authorList>
            <person name="Aranda M."/>
            <person name="Li Y."/>
            <person name="Liew Y.J."/>
            <person name="Baumgarten S."/>
            <person name="Simakov O."/>
            <person name="Wilson M."/>
            <person name="Piel J."/>
            <person name="Ashoor H."/>
            <person name="Bougouffa S."/>
            <person name="Bajic V.B."/>
            <person name="Ryu T."/>
            <person name="Ravasi T."/>
            <person name="Bayer T."/>
            <person name="Micklem G."/>
            <person name="Kim H."/>
            <person name="Bhak J."/>
            <person name="Lajeunesse T.C."/>
            <person name="Voolstra C.R."/>
        </authorList>
    </citation>
    <scope>NUCLEOTIDE SEQUENCE [LARGE SCALE GENOMIC DNA]</scope>
    <source>
        <strain evidence="1 2">CCMP2467</strain>
    </source>
</reference>